<protein>
    <submittedName>
        <fullName evidence="1">Uncharacterized protein</fullName>
    </submittedName>
</protein>
<evidence type="ECO:0000313" key="2">
    <source>
        <dbReference type="Proteomes" id="UP001497680"/>
    </source>
</evidence>
<comment type="caution">
    <text evidence="1">The sequence shown here is derived from an EMBL/GenBank/DDBJ whole genome shotgun (WGS) entry which is preliminary data.</text>
</comment>
<dbReference type="EMBL" id="MU394280">
    <property type="protein sequence ID" value="KAI6093484.1"/>
    <property type="molecule type" value="Genomic_DNA"/>
</dbReference>
<name>A0ACC0DL07_9PEZI</name>
<keyword evidence="2" id="KW-1185">Reference proteome</keyword>
<gene>
    <name evidence="1" type="ORF">F4821DRAFT_220712</name>
</gene>
<accession>A0ACC0DL07</accession>
<proteinExistence type="predicted"/>
<evidence type="ECO:0000313" key="1">
    <source>
        <dbReference type="EMBL" id="KAI6093484.1"/>
    </source>
</evidence>
<organism evidence="1 2">
    <name type="scientific">Hypoxylon rubiginosum</name>
    <dbReference type="NCBI Taxonomy" id="110542"/>
    <lineage>
        <taxon>Eukaryota</taxon>
        <taxon>Fungi</taxon>
        <taxon>Dikarya</taxon>
        <taxon>Ascomycota</taxon>
        <taxon>Pezizomycotina</taxon>
        <taxon>Sordariomycetes</taxon>
        <taxon>Xylariomycetidae</taxon>
        <taxon>Xylariales</taxon>
        <taxon>Hypoxylaceae</taxon>
        <taxon>Hypoxylon</taxon>
    </lineage>
</organism>
<dbReference type="Proteomes" id="UP001497680">
    <property type="component" value="Unassembled WGS sequence"/>
</dbReference>
<sequence length="158" mass="17929">MECLELSNVSAHYVNAALSKPQLPGGDSQPAPDQQVQQARALVAIASHAPEMRQPVTFADLPPEIREMIWWYALPESRVFNALVYASVGLKMQLLERASLRLPLAHVCFESREAVRRAGYKLAFRDEDESEDPGVWFHPRKDVIERTIWGPGDFWGMR</sequence>
<reference evidence="1 2" key="1">
    <citation type="journal article" date="2022" name="New Phytol.">
        <title>Ecological generalism drives hyperdiversity of secondary metabolite gene clusters in xylarialean endophytes.</title>
        <authorList>
            <person name="Franco M.E.E."/>
            <person name="Wisecaver J.H."/>
            <person name="Arnold A.E."/>
            <person name="Ju Y.M."/>
            <person name="Slot J.C."/>
            <person name="Ahrendt S."/>
            <person name="Moore L.P."/>
            <person name="Eastman K.E."/>
            <person name="Scott K."/>
            <person name="Konkel Z."/>
            <person name="Mondo S.J."/>
            <person name="Kuo A."/>
            <person name="Hayes R.D."/>
            <person name="Haridas S."/>
            <person name="Andreopoulos B."/>
            <person name="Riley R."/>
            <person name="LaButti K."/>
            <person name="Pangilinan J."/>
            <person name="Lipzen A."/>
            <person name="Amirebrahimi M."/>
            <person name="Yan J."/>
            <person name="Adam C."/>
            <person name="Keymanesh K."/>
            <person name="Ng V."/>
            <person name="Louie K."/>
            <person name="Northen T."/>
            <person name="Drula E."/>
            <person name="Henrissat B."/>
            <person name="Hsieh H.M."/>
            <person name="Youens-Clark K."/>
            <person name="Lutzoni F."/>
            <person name="Miadlikowska J."/>
            <person name="Eastwood D.C."/>
            <person name="Hamelin R.C."/>
            <person name="Grigoriev I.V."/>
            <person name="U'Ren J.M."/>
        </authorList>
    </citation>
    <scope>NUCLEOTIDE SEQUENCE [LARGE SCALE GENOMIC DNA]</scope>
    <source>
        <strain evidence="1 2">ER1909</strain>
    </source>
</reference>